<gene>
    <name evidence="2" type="ORF">BO71DRAFT_434936</name>
</gene>
<accession>A0A319CX93</accession>
<dbReference type="STRING" id="1448320.A0A319CX93"/>
<organism evidence="2 3">
    <name type="scientific">Aspergillus ellipticus CBS 707.79</name>
    <dbReference type="NCBI Taxonomy" id="1448320"/>
    <lineage>
        <taxon>Eukaryota</taxon>
        <taxon>Fungi</taxon>
        <taxon>Dikarya</taxon>
        <taxon>Ascomycota</taxon>
        <taxon>Pezizomycotina</taxon>
        <taxon>Eurotiomycetes</taxon>
        <taxon>Eurotiomycetidae</taxon>
        <taxon>Eurotiales</taxon>
        <taxon>Aspergillaceae</taxon>
        <taxon>Aspergillus</taxon>
        <taxon>Aspergillus subgen. Circumdati</taxon>
    </lineage>
</organism>
<dbReference type="Proteomes" id="UP000247810">
    <property type="component" value="Unassembled WGS sequence"/>
</dbReference>
<evidence type="ECO:0000313" key="2">
    <source>
        <dbReference type="EMBL" id="PYH89309.1"/>
    </source>
</evidence>
<dbReference type="SMART" id="SM00256">
    <property type="entry name" value="FBOX"/>
    <property type="match status" value="1"/>
</dbReference>
<feature type="domain" description="F-box" evidence="1">
    <location>
        <begin position="1"/>
        <end position="48"/>
    </location>
</feature>
<name>A0A319CX93_9EURO</name>
<dbReference type="AlphaFoldDB" id="A0A319CX93"/>
<dbReference type="VEuPathDB" id="FungiDB:BO71DRAFT_434936"/>
<evidence type="ECO:0000313" key="3">
    <source>
        <dbReference type="Proteomes" id="UP000247810"/>
    </source>
</evidence>
<keyword evidence="3" id="KW-1185">Reference proteome</keyword>
<dbReference type="InterPro" id="IPR001810">
    <property type="entry name" value="F-box_dom"/>
</dbReference>
<sequence>MPALTDLPTELLLLIIESFSRSRDVRSLSQVNQGLRAIVHDHDLVNKTKYRGIYITFGEGILHTTNRVLTILRFPQLCNYARHIEIGYTACCSRTDQQRSGLNQADMERLREIAAKSGFTPANQQKLINMAFYVSGDSFTLQALLRQANTANITRNSPYLGRLKYFCIIAGNIWYDPAPAITHLLLMNLVHTLPSIQSFHMEAADKNGSVPRQLLEPASSNISSITVIEPKFRVDVLCEMIAATKCLREVRYTVDPAGERIIYQEDEIQRLMNALLHHRATLETLDLSFRCNCCILRVHCLMECLSWDHTPGYILPSGSLEDFTALRSLSLEANCLWYFANDPKPVTCLVSLFDHLPSQLEYLCIKALDPAHNKIAGVEAARERLSKLKTVKGLNGWIPSRDRSYG</sequence>
<dbReference type="PROSITE" id="PS50181">
    <property type="entry name" value="FBOX"/>
    <property type="match status" value="1"/>
</dbReference>
<evidence type="ECO:0000259" key="1">
    <source>
        <dbReference type="PROSITE" id="PS50181"/>
    </source>
</evidence>
<dbReference type="EMBL" id="KZ826036">
    <property type="protein sequence ID" value="PYH89309.1"/>
    <property type="molecule type" value="Genomic_DNA"/>
</dbReference>
<proteinExistence type="predicted"/>
<reference evidence="2 3" key="1">
    <citation type="submission" date="2018-02" db="EMBL/GenBank/DDBJ databases">
        <title>The genomes of Aspergillus section Nigri reveals drivers in fungal speciation.</title>
        <authorList>
            <consortium name="DOE Joint Genome Institute"/>
            <person name="Vesth T.C."/>
            <person name="Nybo J."/>
            <person name="Theobald S."/>
            <person name="Brandl J."/>
            <person name="Frisvad J.C."/>
            <person name="Nielsen K.F."/>
            <person name="Lyhne E.K."/>
            <person name="Kogle M.E."/>
            <person name="Kuo A."/>
            <person name="Riley R."/>
            <person name="Clum A."/>
            <person name="Nolan M."/>
            <person name="Lipzen A."/>
            <person name="Salamov A."/>
            <person name="Henrissat B."/>
            <person name="Wiebenga A."/>
            <person name="De vries R.P."/>
            <person name="Grigoriev I.V."/>
            <person name="Mortensen U.H."/>
            <person name="Andersen M.R."/>
            <person name="Baker S.E."/>
        </authorList>
    </citation>
    <scope>NUCLEOTIDE SEQUENCE [LARGE SCALE GENOMIC DNA]</scope>
    <source>
        <strain evidence="2 3">CBS 707.79</strain>
    </source>
</reference>
<protein>
    <recommendedName>
        <fullName evidence="1">F-box domain-containing protein</fullName>
    </recommendedName>
</protein>